<reference evidence="1 2" key="1">
    <citation type="submission" date="2018-03" db="EMBL/GenBank/DDBJ databases">
        <title>Draft genome sequence of the plant growth promoting rhizobacterium Pseudomonas protegens strain BNJ-SS-45 isolated from wheat (Triticum aestivum) rhizosphere.</title>
        <authorList>
            <person name="Bajpai A."/>
            <person name="Shende K."/>
            <person name="Meena N."/>
            <person name="Upadhyayula S.R."/>
            <person name="Suravajhala P."/>
            <person name="Medicherla K.M."/>
            <person name="Johri B.N."/>
        </authorList>
    </citation>
    <scope>NUCLEOTIDE SEQUENCE [LARGE SCALE GENOMIC DNA]</scope>
    <source>
        <strain evidence="1 2">BNJ-SS-45</strain>
    </source>
</reference>
<comment type="caution">
    <text evidence="1">The sequence shown here is derived from an EMBL/GenBank/DDBJ whole genome shotgun (WGS) entry which is preliminary data.</text>
</comment>
<accession>A0A2T6GR64</accession>
<dbReference type="Proteomes" id="UP000244178">
    <property type="component" value="Unassembled WGS sequence"/>
</dbReference>
<evidence type="ECO:0000313" key="1">
    <source>
        <dbReference type="EMBL" id="PUA46659.1"/>
    </source>
</evidence>
<sequence>MPSAPSLLLHHPGPRPAFYRVAEHLWGAGCNVDSDGDSRTPDDEQWTELTLILRASPEQRLDIDPLSREPLVLLIRASAADLGARAAHFIQSVAGGTLRAHITDR</sequence>
<organism evidence="1 2">
    <name type="scientific">Pseudomonas protegens</name>
    <dbReference type="NCBI Taxonomy" id="380021"/>
    <lineage>
        <taxon>Bacteria</taxon>
        <taxon>Pseudomonadati</taxon>
        <taxon>Pseudomonadota</taxon>
        <taxon>Gammaproteobacteria</taxon>
        <taxon>Pseudomonadales</taxon>
        <taxon>Pseudomonadaceae</taxon>
        <taxon>Pseudomonas</taxon>
    </lineage>
</organism>
<gene>
    <name evidence="1" type="ORF">C5U62_01380</name>
</gene>
<dbReference type="AlphaFoldDB" id="A0A2T6GR64"/>
<evidence type="ECO:0000313" key="2">
    <source>
        <dbReference type="Proteomes" id="UP000244178"/>
    </source>
</evidence>
<dbReference type="EMBL" id="PYJM01000001">
    <property type="protein sequence ID" value="PUA46659.1"/>
    <property type="molecule type" value="Genomic_DNA"/>
</dbReference>
<proteinExistence type="predicted"/>
<name>A0A2T6GR64_9PSED</name>
<protein>
    <submittedName>
        <fullName evidence="1">Uncharacterized protein</fullName>
    </submittedName>
</protein>